<evidence type="ECO:0000313" key="1">
    <source>
        <dbReference type="EMBL" id="SVB14207.1"/>
    </source>
</evidence>
<accession>A0A382BLZ4</accession>
<proteinExistence type="predicted"/>
<dbReference type="Gene3D" id="3.60.20.10">
    <property type="entry name" value="Glutamine Phosphoribosylpyrophosphate, subunit 1, domain 1"/>
    <property type="match status" value="1"/>
</dbReference>
<protein>
    <recommendedName>
        <fullName evidence="2">HslU--HslV peptidase proteolytic subunit</fullName>
    </recommendedName>
</protein>
<gene>
    <name evidence="1" type="ORF">METZ01_LOCUS167061</name>
</gene>
<reference evidence="1" key="1">
    <citation type="submission" date="2018-05" db="EMBL/GenBank/DDBJ databases">
        <authorList>
            <person name="Lanie J.A."/>
            <person name="Ng W.-L."/>
            <person name="Kazmierczak K.M."/>
            <person name="Andrzejewski T.M."/>
            <person name="Davidsen T.M."/>
            <person name="Wayne K.J."/>
            <person name="Tettelin H."/>
            <person name="Glass J.I."/>
            <person name="Rusch D."/>
            <person name="Podicherti R."/>
            <person name="Tsui H.-C.T."/>
            <person name="Winkler M.E."/>
        </authorList>
    </citation>
    <scope>NUCLEOTIDE SEQUENCE</scope>
</reference>
<dbReference type="SUPFAM" id="SSF56235">
    <property type="entry name" value="N-terminal nucleophile aminohydrolases (Ntn hydrolases)"/>
    <property type="match status" value="1"/>
</dbReference>
<dbReference type="InterPro" id="IPR029055">
    <property type="entry name" value="Ntn_hydrolases_N"/>
</dbReference>
<evidence type="ECO:0008006" key="2">
    <source>
        <dbReference type="Google" id="ProtNLM"/>
    </source>
</evidence>
<name>A0A382BLZ4_9ZZZZ</name>
<dbReference type="EMBL" id="UINC01030204">
    <property type="protein sequence ID" value="SVB14207.1"/>
    <property type="molecule type" value="Genomic_DNA"/>
</dbReference>
<dbReference type="AlphaFoldDB" id="A0A382BLZ4"/>
<organism evidence="1">
    <name type="scientific">marine metagenome</name>
    <dbReference type="NCBI Taxonomy" id="408172"/>
    <lineage>
        <taxon>unclassified sequences</taxon>
        <taxon>metagenomes</taxon>
        <taxon>ecological metagenomes</taxon>
    </lineage>
</organism>
<sequence length="40" mass="4483">ARALLEHSELSAVEIVRRSLEIAGEICIYTNQEVSVLELK</sequence>
<feature type="non-terminal residue" evidence="1">
    <location>
        <position position="1"/>
    </location>
</feature>